<dbReference type="Proteomes" id="UP000001075">
    <property type="component" value="Unassembled WGS sequence"/>
</dbReference>
<protein>
    <submittedName>
        <fullName evidence="2">Uncharacterized protein</fullName>
    </submittedName>
</protein>
<name>G3HUY0_CRIGR</name>
<sequence length="83" mass="9216">MPGTVRAYGGGNGSLRRRRGSPEVRQWRMGFSFGLAAFPQPVFLPPSCFTLDPFLRAHCLAAILFHPSIRTRVLPFLSSLLTL</sequence>
<gene>
    <name evidence="2" type="ORF">I79_014750</name>
</gene>
<feature type="region of interest" description="Disordered" evidence="1">
    <location>
        <begin position="1"/>
        <end position="21"/>
    </location>
</feature>
<proteinExistence type="predicted"/>
<dbReference type="AlphaFoldDB" id="G3HUY0"/>
<dbReference type="EMBL" id="JH000758">
    <property type="protein sequence ID" value="EGW10972.1"/>
    <property type="molecule type" value="Genomic_DNA"/>
</dbReference>
<reference evidence="3" key="1">
    <citation type="journal article" date="2011" name="Nat. Biotechnol.">
        <title>The genomic sequence of the Chinese hamster ovary (CHO)-K1 cell line.</title>
        <authorList>
            <person name="Xu X."/>
            <person name="Nagarajan H."/>
            <person name="Lewis N.E."/>
            <person name="Pan S."/>
            <person name="Cai Z."/>
            <person name="Liu X."/>
            <person name="Chen W."/>
            <person name="Xie M."/>
            <person name="Wang W."/>
            <person name="Hammond S."/>
            <person name="Andersen M.R."/>
            <person name="Neff N."/>
            <person name="Passarelli B."/>
            <person name="Koh W."/>
            <person name="Fan H.C."/>
            <person name="Wang J."/>
            <person name="Gui Y."/>
            <person name="Lee K.H."/>
            <person name="Betenbaugh M.J."/>
            <person name="Quake S.R."/>
            <person name="Famili I."/>
            <person name="Palsson B.O."/>
            <person name="Wang J."/>
        </authorList>
    </citation>
    <scope>NUCLEOTIDE SEQUENCE [LARGE SCALE GENOMIC DNA]</scope>
    <source>
        <strain evidence="3">CHO K1 cell line</strain>
    </source>
</reference>
<accession>G3HUY0</accession>
<dbReference type="InParanoid" id="G3HUY0"/>
<evidence type="ECO:0000313" key="2">
    <source>
        <dbReference type="EMBL" id="EGW10972.1"/>
    </source>
</evidence>
<evidence type="ECO:0000313" key="3">
    <source>
        <dbReference type="Proteomes" id="UP000001075"/>
    </source>
</evidence>
<organism evidence="2 3">
    <name type="scientific">Cricetulus griseus</name>
    <name type="common">Chinese hamster</name>
    <name type="synonym">Cricetulus barabensis griseus</name>
    <dbReference type="NCBI Taxonomy" id="10029"/>
    <lineage>
        <taxon>Eukaryota</taxon>
        <taxon>Metazoa</taxon>
        <taxon>Chordata</taxon>
        <taxon>Craniata</taxon>
        <taxon>Vertebrata</taxon>
        <taxon>Euteleostomi</taxon>
        <taxon>Mammalia</taxon>
        <taxon>Eutheria</taxon>
        <taxon>Euarchontoglires</taxon>
        <taxon>Glires</taxon>
        <taxon>Rodentia</taxon>
        <taxon>Myomorpha</taxon>
        <taxon>Muroidea</taxon>
        <taxon>Cricetidae</taxon>
        <taxon>Cricetinae</taxon>
        <taxon>Cricetulus</taxon>
    </lineage>
</organism>
<evidence type="ECO:0000256" key="1">
    <source>
        <dbReference type="SAM" id="MobiDB-lite"/>
    </source>
</evidence>